<dbReference type="GO" id="GO:0006370">
    <property type="term" value="P:7-methylguanosine mRNA capping"/>
    <property type="evidence" value="ECO:0007669"/>
    <property type="project" value="UniProtKB-UniRule"/>
</dbReference>
<comment type="subcellular location">
    <subcellularLocation>
        <location evidence="2 8">Nucleus</location>
    </subcellularLocation>
</comment>
<feature type="compositionally biased region" description="Basic and acidic residues" evidence="9">
    <location>
        <begin position="32"/>
        <end position="50"/>
    </location>
</feature>
<dbReference type="GO" id="GO:0140818">
    <property type="term" value="F:mRNA 5'-triphosphate monophosphatase activity"/>
    <property type="evidence" value="ECO:0007669"/>
    <property type="project" value="UniProtKB-EC"/>
</dbReference>
<protein>
    <recommendedName>
        <fullName evidence="8">mRNA-capping enzyme subunit beta</fullName>
        <ecNumber evidence="8">3.6.1.74</ecNumber>
    </recommendedName>
    <alternativeName>
        <fullName evidence="8">mRNA 5'-phosphatase</fullName>
    </alternativeName>
    <alternativeName>
        <fullName evidence="8">mRNA 5'-triphosphate monophosphatase</fullName>
    </alternativeName>
</protein>
<accession>A0A1Y2GX78</accession>
<dbReference type="RefSeq" id="XP_021884189.1">
    <property type="nucleotide sequence ID" value="XM_022023259.1"/>
</dbReference>
<feature type="compositionally biased region" description="Polar residues" evidence="9">
    <location>
        <begin position="305"/>
        <end position="321"/>
    </location>
</feature>
<sequence length="404" mass="46224">MSTQEVTRKRHLEEEEEQQGQFNNADTSTPDVKNENSHLSKKARSGEKIVGDATTTATVVNSATTTASSSADGSSGENKPSANESRQQQPARQQSQPQRPPRNDHAFFGTDVMDDVVRTIGEFLYEHCHHANVEIEAKLGVLIDKNTGRRIDLPVRSEVVLVPQGRPPWYQFSSDMTLAQHAHFNKTLNWRLEQTRRTEPPERQIRYQHTHEIDQLYTTPNGKTRVTVDQKTNKIIPNGIIKKDRIADLDVFSPRNPFDFRISVNVEVPVPAPQGVSHLERHKDRISYRHNNFKIDLTQVKTVNSANGHNRNQPHNYSQMRPTNFNPNKINNNPDMTHELEIEFVHPEELARQREIRINSNGRQPDRFMEIVGHFVNNVRGLAVRGNIQQPPPPSSQQQQQQQQ</sequence>
<organism evidence="11 12">
    <name type="scientific">Lobosporangium transversale</name>
    <dbReference type="NCBI Taxonomy" id="64571"/>
    <lineage>
        <taxon>Eukaryota</taxon>
        <taxon>Fungi</taxon>
        <taxon>Fungi incertae sedis</taxon>
        <taxon>Mucoromycota</taxon>
        <taxon>Mortierellomycotina</taxon>
        <taxon>Mortierellomycetes</taxon>
        <taxon>Mortierellales</taxon>
        <taxon>Mortierellaceae</taxon>
        <taxon>Lobosporangium</taxon>
    </lineage>
</organism>
<comment type="catalytic activity">
    <reaction evidence="7">
        <text>a 5'-end triphospho-ribonucleoside in mRNA + H2O = a 5'-end diphospho-ribonucleoside in mRNA + phosphate + H(+)</text>
        <dbReference type="Rhea" id="RHEA:67004"/>
        <dbReference type="Rhea" id="RHEA-COMP:17164"/>
        <dbReference type="Rhea" id="RHEA-COMP:17165"/>
        <dbReference type="ChEBI" id="CHEBI:15377"/>
        <dbReference type="ChEBI" id="CHEBI:15378"/>
        <dbReference type="ChEBI" id="CHEBI:43474"/>
        <dbReference type="ChEBI" id="CHEBI:167616"/>
        <dbReference type="ChEBI" id="CHEBI:167618"/>
        <dbReference type="EC" id="3.6.1.74"/>
    </reaction>
    <physiologicalReaction direction="left-to-right" evidence="7">
        <dbReference type="Rhea" id="RHEA:67005"/>
    </physiologicalReaction>
</comment>
<dbReference type="STRING" id="64571.A0A1Y2GX78"/>
<evidence type="ECO:0000256" key="8">
    <source>
        <dbReference type="RuleBase" id="RU367053"/>
    </source>
</evidence>
<dbReference type="EMBL" id="MCFF01000007">
    <property type="protein sequence ID" value="ORZ26424.1"/>
    <property type="molecule type" value="Genomic_DNA"/>
</dbReference>
<dbReference type="GO" id="GO:0004651">
    <property type="term" value="F:polynucleotide 5'-phosphatase activity"/>
    <property type="evidence" value="ECO:0007669"/>
    <property type="project" value="UniProtKB-UniRule"/>
</dbReference>
<gene>
    <name evidence="11" type="ORF">BCR41DRAFT_348281</name>
</gene>
<feature type="region of interest" description="Disordered" evidence="9">
    <location>
        <begin position="305"/>
        <end position="326"/>
    </location>
</feature>
<dbReference type="EC" id="3.6.1.74" evidence="8"/>
<dbReference type="GO" id="GO:0031533">
    <property type="term" value="C:mRNA capping enzyme complex"/>
    <property type="evidence" value="ECO:0007669"/>
    <property type="project" value="UniProtKB-UniRule"/>
</dbReference>
<comment type="subunit">
    <text evidence="8">Heterodimer. The mRNA-capping enzyme is composed of two separate chains alpha and beta, respectively a mRNA guanylyltransferase and an mRNA 5'-triphosphate monophosphatase.</text>
</comment>
<evidence type="ECO:0000259" key="10">
    <source>
        <dbReference type="Pfam" id="PF02940"/>
    </source>
</evidence>
<dbReference type="InParanoid" id="A0A1Y2GX78"/>
<dbReference type="CDD" id="cd07470">
    <property type="entry name" value="CYTH-like_mRNA_RTPase"/>
    <property type="match status" value="1"/>
</dbReference>
<evidence type="ECO:0000256" key="6">
    <source>
        <dbReference type="ARBA" id="ARBA00023242"/>
    </source>
</evidence>
<dbReference type="InterPro" id="IPR004206">
    <property type="entry name" value="mRNA_triPase_Cet1"/>
</dbReference>
<dbReference type="InterPro" id="IPR040343">
    <property type="entry name" value="Cet1/Ctl1"/>
</dbReference>
<name>A0A1Y2GX78_9FUNG</name>
<dbReference type="GeneID" id="33565103"/>
<keyword evidence="12" id="KW-1185">Reference proteome</keyword>
<feature type="region of interest" description="Disordered" evidence="9">
    <location>
        <begin position="385"/>
        <end position="404"/>
    </location>
</feature>
<comment type="similarity">
    <text evidence="3 8">Belongs to the fungal TPase family.</text>
</comment>
<dbReference type="InterPro" id="IPR033469">
    <property type="entry name" value="CYTH-like_dom_sf"/>
</dbReference>
<feature type="compositionally biased region" description="Low complexity" evidence="9">
    <location>
        <begin position="85"/>
        <end position="97"/>
    </location>
</feature>
<evidence type="ECO:0000313" key="11">
    <source>
        <dbReference type="EMBL" id="ORZ26424.1"/>
    </source>
</evidence>
<evidence type="ECO:0000313" key="12">
    <source>
        <dbReference type="Proteomes" id="UP000193648"/>
    </source>
</evidence>
<feature type="compositionally biased region" description="Low complexity" evidence="9">
    <location>
        <begin position="52"/>
        <end position="76"/>
    </location>
</feature>
<dbReference type="PANTHER" id="PTHR28118:SF1">
    <property type="entry name" value="POLYNUCLEOTIDE 5'-TRIPHOSPHATASE CTL1-RELATED"/>
    <property type="match status" value="1"/>
</dbReference>
<comment type="cofactor">
    <cofactor evidence="1 8">
        <name>Mg(2+)</name>
        <dbReference type="ChEBI" id="CHEBI:18420"/>
    </cofactor>
</comment>
<dbReference type="Proteomes" id="UP000193648">
    <property type="component" value="Unassembled WGS sequence"/>
</dbReference>
<evidence type="ECO:0000256" key="9">
    <source>
        <dbReference type="SAM" id="MobiDB-lite"/>
    </source>
</evidence>
<dbReference type="Pfam" id="PF02940">
    <property type="entry name" value="mRNA_triPase"/>
    <property type="match status" value="1"/>
</dbReference>
<keyword evidence="8" id="KW-0506">mRNA capping</keyword>
<keyword evidence="4 8" id="KW-0507">mRNA processing</keyword>
<evidence type="ECO:0000256" key="1">
    <source>
        <dbReference type="ARBA" id="ARBA00001946"/>
    </source>
</evidence>
<evidence type="ECO:0000256" key="4">
    <source>
        <dbReference type="ARBA" id="ARBA00022664"/>
    </source>
</evidence>
<evidence type="ECO:0000256" key="5">
    <source>
        <dbReference type="ARBA" id="ARBA00022801"/>
    </source>
</evidence>
<dbReference type="PANTHER" id="PTHR28118">
    <property type="entry name" value="POLYNUCLEOTIDE 5'-TRIPHOSPHATASE-RELATED"/>
    <property type="match status" value="1"/>
</dbReference>
<dbReference type="SUPFAM" id="SSF55154">
    <property type="entry name" value="CYTH-like phosphatases"/>
    <property type="match status" value="1"/>
</dbReference>
<dbReference type="AlphaFoldDB" id="A0A1Y2GX78"/>
<reference evidence="11 12" key="1">
    <citation type="submission" date="2016-07" db="EMBL/GenBank/DDBJ databases">
        <title>Pervasive Adenine N6-methylation of Active Genes in Fungi.</title>
        <authorList>
            <consortium name="DOE Joint Genome Institute"/>
            <person name="Mondo S.J."/>
            <person name="Dannebaum R.O."/>
            <person name="Kuo R.C."/>
            <person name="Labutti K."/>
            <person name="Haridas S."/>
            <person name="Kuo A."/>
            <person name="Salamov A."/>
            <person name="Ahrendt S.R."/>
            <person name="Lipzen A."/>
            <person name="Sullivan W."/>
            <person name="Andreopoulos W.B."/>
            <person name="Clum A."/>
            <person name="Lindquist E."/>
            <person name="Daum C."/>
            <person name="Ramamoorthy G.K."/>
            <person name="Gryganskyi A."/>
            <person name="Culley D."/>
            <person name="Magnuson J.K."/>
            <person name="James T.Y."/>
            <person name="O'Malley M.A."/>
            <person name="Stajich J.E."/>
            <person name="Spatafora J.W."/>
            <person name="Visel A."/>
            <person name="Grigoriev I.V."/>
        </authorList>
    </citation>
    <scope>NUCLEOTIDE SEQUENCE [LARGE SCALE GENOMIC DNA]</scope>
    <source>
        <strain evidence="11 12">NRRL 3116</strain>
    </source>
</reference>
<feature type="region of interest" description="Disordered" evidence="9">
    <location>
        <begin position="1"/>
        <end position="108"/>
    </location>
</feature>
<evidence type="ECO:0000256" key="7">
    <source>
        <dbReference type="ARBA" id="ARBA00047740"/>
    </source>
</evidence>
<dbReference type="FunCoup" id="A0A1Y2GX78">
    <property type="interactions" value="43"/>
</dbReference>
<keyword evidence="5 8" id="KW-0378">Hydrolase</keyword>
<keyword evidence="6 8" id="KW-0539">Nucleus</keyword>
<evidence type="ECO:0000256" key="3">
    <source>
        <dbReference type="ARBA" id="ARBA00006345"/>
    </source>
</evidence>
<feature type="compositionally biased region" description="Polar residues" evidence="9">
    <location>
        <begin position="20"/>
        <end position="31"/>
    </location>
</feature>
<dbReference type="InterPro" id="IPR037009">
    <property type="entry name" value="mRNA_triPase_Cet1_sf"/>
</dbReference>
<dbReference type="Gene3D" id="3.20.100.10">
    <property type="entry name" value="mRNA triphosphatase Cet1-like"/>
    <property type="match status" value="1"/>
</dbReference>
<comment type="caution">
    <text evidence="11">The sequence shown here is derived from an EMBL/GenBank/DDBJ whole genome shotgun (WGS) entry which is preliminary data.</text>
</comment>
<comment type="function">
    <text evidence="8">First step of mRNA capping. Converts the 5'-triphosphate end of a nascent mRNA chain into a diphosphate end.</text>
</comment>
<dbReference type="OrthoDB" id="272147at2759"/>
<evidence type="ECO:0000256" key="2">
    <source>
        <dbReference type="ARBA" id="ARBA00004123"/>
    </source>
</evidence>
<feature type="domain" description="mRNA triphosphatase Cet1-like" evidence="10">
    <location>
        <begin position="114"/>
        <end position="308"/>
    </location>
</feature>
<proteinExistence type="inferred from homology"/>